<accession>A0ACC0LXA3</accession>
<dbReference type="Proteomes" id="UP001062846">
    <property type="component" value="Chromosome 11"/>
</dbReference>
<keyword evidence="2" id="KW-1185">Reference proteome</keyword>
<comment type="caution">
    <text evidence="1">The sequence shown here is derived from an EMBL/GenBank/DDBJ whole genome shotgun (WGS) entry which is preliminary data.</text>
</comment>
<protein>
    <submittedName>
        <fullName evidence="1">Uncharacterized protein</fullName>
    </submittedName>
</protein>
<sequence length="72" mass="7952">MLMGLGFIMEFVLRALWVKDKRTAVSGGAGVELWPRKLATAKFWLDDMKAVKKTVTTAVSSTTKSCDLLALF</sequence>
<dbReference type="EMBL" id="CM046398">
    <property type="protein sequence ID" value="KAI8532793.1"/>
    <property type="molecule type" value="Genomic_DNA"/>
</dbReference>
<gene>
    <name evidence="1" type="ORF">RHMOL_Rhmol11G0242100</name>
</gene>
<proteinExistence type="predicted"/>
<organism evidence="1 2">
    <name type="scientific">Rhododendron molle</name>
    <name type="common">Chinese azalea</name>
    <name type="synonym">Azalea mollis</name>
    <dbReference type="NCBI Taxonomy" id="49168"/>
    <lineage>
        <taxon>Eukaryota</taxon>
        <taxon>Viridiplantae</taxon>
        <taxon>Streptophyta</taxon>
        <taxon>Embryophyta</taxon>
        <taxon>Tracheophyta</taxon>
        <taxon>Spermatophyta</taxon>
        <taxon>Magnoliopsida</taxon>
        <taxon>eudicotyledons</taxon>
        <taxon>Gunneridae</taxon>
        <taxon>Pentapetalae</taxon>
        <taxon>asterids</taxon>
        <taxon>Ericales</taxon>
        <taxon>Ericaceae</taxon>
        <taxon>Ericoideae</taxon>
        <taxon>Rhodoreae</taxon>
        <taxon>Rhododendron</taxon>
    </lineage>
</organism>
<reference evidence="1" key="1">
    <citation type="submission" date="2022-02" db="EMBL/GenBank/DDBJ databases">
        <title>Plant Genome Project.</title>
        <authorList>
            <person name="Zhang R.-G."/>
        </authorList>
    </citation>
    <scope>NUCLEOTIDE SEQUENCE</scope>
    <source>
        <strain evidence="1">AT1</strain>
    </source>
</reference>
<evidence type="ECO:0000313" key="1">
    <source>
        <dbReference type="EMBL" id="KAI8532793.1"/>
    </source>
</evidence>
<evidence type="ECO:0000313" key="2">
    <source>
        <dbReference type="Proteomes" id="UP001062846"/>
    </source>
</evidence>
<name>A0ACC0LXA3_RHOML</name>